<keyword evidence="3" id="KW-0732">Signal</keyword>
<dbReference type="Pfam" id="PF01520">
    <property type="entry name" value="Amidase_3"/>
    <property type="match status" value="1"/>
</dbReference>
<dbReference type="GO" id="GO:0030288">
    <property type="term" value="C:outer membrane-bounded periplasmic space"/>
    <property type="evidence" value="ECO:0007669"/>
    <property type="project" value="TreeGrafter"/>
</dbReference>
<dbReference type="PANTHER" id="PTHR30404">
    <property type="entry name" value="N-ACETYLMURAMOYL-L-ALANINE AMIDASE"/>
    <property type="match status" value="1"/>
</dbReference>
<feature type="chain" id="PRO_5042596189" evidence="3">
    <location>
        <begin position="27"/>
        <end position="1312"/>
    </location>
</feature>
<dbReference type="SUPFAM" id="SSF53187">
    <property type="entry name" value="Zn-dependent exopeptidases"/>
    <property type="match status" value="1"/>
</dbReference>
<keyword evidence="1" id="KW-0378">Hydrolase</keyword>
<proteinExistence type="predicted"/>
<dbReference type="Proteomes" id="UP001076974">
    <property type="component" value="Unassembled WGS sequence"/>
</dbReference>
<feature type="signal peptide" evidence="3">
    <location>
        <begin position="1"/>
        <end position="26"/>
    </location>
</feature>
<accession>A0AAJ1LLI1</accession>
<dbReference type="InterPro" id="IPR050695">
    <property type="entry name" value="N-acetylmuramoyl_amidase_3"/>
</dbReference>
<evidence type="ECO:0000313" key="6">
    <source>
        <dbReference type="Proteomes" id="UP001076974"/>
    </source>
</evidence>
<evidence type="ECO:0000313" key="5">
    <source>
        <dbReference type="EMBL" id="MCZ0690852.1"/>
    </source>
</evidence>
<feature type="coiled-coil region" evidence="2">
    <location>
        <begin position="24"/>
        <end position="67"/>
    </location>
</feature>
<gene>
    <name evidence="5" type="ORF">OZZ16_13275</name>
</gene>
<keyword evidence="2" id="KW-0175">Coiled coil</keyword>
<evidence type="ECO:0000256" key="3">
    <source>
        <dbReference type="SAM" id="SignalP"/>
    </source>
</evidence>
<dbReference type="InterPro" id="IPR002901">
    <property type="entry name" value="MGlyc_endo_b_GlcNAc-like_dom"/>
</dbReference>
<dbReference type="InterPro" id="IPR002508">
    <property type="entry name" value="MurNAc-LAA_cat"/>
</dbReference>
<dbReference type="Gene3D" id="1.10.530.10">
    <property type="match status" value="1"/>
</dbReference>
<dbReference type="EMBL" id="JAPRBD010000023">
    <property type="protein sequence ID" value="MCZ0690852.1"/>
    <property type="molecule type" value="Genomic_DNA"/>
</dbReference>
<sequence length="1312" mass="143534">MKKVQKVLAWLLVFMMLFTATGMNVAAEEVVVETEEHAENVEAKPGADVALEEIDTQQQQISDETENPEVIQQESSEGSLEYVYVDENVVNVPQTQNIAVGFVDETLKLESAVLHYSSVVTGEQLEMQASAIVNNTVLFTQDYPEGSAEDVYQLDSITYQSAGVTLTVSLMGEEIDAGYTVTAQQEQEAASEEMPDVSVYSLNEEGAAIEASADVEDIEETVAGVLGEADSVSPFARTARSEKTVVICAGHDATHTGASGNGLKEEELTFKVAQYCKQALEQYQGVTVYMDRDSISCKYPGQSTSYCLNQRIKDAAALGATVFVDIHFNTGGGTGAEVYYPNKSYNEGIHQDGQNLANKILSELSALGLTNRGAKIKDGTTGETDSNGNKDDYFTTNYLSKQYGMTGVIVEHAFLDSASDAAKLKDENFLKKLGEADAAGIAATYGLSKDKNPTVQIKNKNDFKGTAEIEVRGVGAGVNIAVWSDDNGQDDLKWYSVSGSRGVINFDIKNHKKSTGTYNVHVYNSTSTKLLCNTSLRVSRDTSAKVQVSSIDTRPDLYKVQLNFADMPDEVSSVQFPVWSKADQSDLRWITAQKKSNGAWEADVNVTDYSAGTVYQVHAYATLTNGEQVLVGNSSFKVKGLSAELEIQNYNSENGTFDAVVKNIVAPTGIQEIKIPVWSTGNQSDIVWYTAHKQSNGTYKAAVDIANHDGNTGVYNVHAYILDNNGKLILVGTTTQKVEQSDKIKITVEDKEGKEARYELTAKMTGKSDKVDFAVWSDANGQDDLIWYSGKKKSSTWCAEAVIDKHKASGVYNVHVYSTKGKKQQLIGNTTFKVSAPTGKLEIEEAEGSLEVILKNVTSKSGIDEVQIPVWSKPDQSDLVWHEAKRQRDGSYKTVVKIKSSNKDTTYMIHAYVHAQNGVMQLVDGVDKVVKRREAKVVLKDQGGKETQYSAVIENADVFGDVRGVSFAVWSNANGQDDLIWYQGTRKDSATWNTEIAISNHKTAGTYNVHVYGIVNGAQILLAANTFEISSPKSSVEVKNYNESKGTFDIIVNNISSKSGIDAVRVPVWSQLDQSDIIWYSAKKQSDGTYRVTVDIADHKNYKGTYNIHVYITTENGIQAFVVGTTYEVAESAELTAIMGTTSTTVEQMMRYYESTGNKYPSEALGKGGASTLRDFCQIYYEEAATEGVKAEVAFAQAMKESAWLKFGGIVKIEQFNFAGLGALDGNTQGQAASFPDVRTGIRAQIQHLKAYGSSESLKNDCVDPRFKYVTRNSAPYVEWLGIKENPNGIGWATDKNYGYTIVKMVNVLKSK</sequence>
<dbReference type="Gene3D" id="3.40.630.40">
    <property type="entry name" value="Zn-dependent exopeptidases"/>
    <property type="match status" value="1"/>
</dbReference>
<name>A0AAJ1LLI1_MEDGN</name>
<protein>
    <submittedName>
        <fullName evidence="5">GBS Bsp-like repeat-containing protein</fullName>
    </submittedName>
</protein>
<dbReference type="RefSeq" id="WP_268806748.1">
    <property type="nucleotide sequence ID" value="NZ_CAXSWW010000038.1"/>
</dbReference>
<dbReference type="Gene3D" id="2.60.40.3760">
    <property type="match status" value="7"/>
</dbReference>
<dbReference type="GO" id="GO:0008745">
    <property type="term" value="F:N-acetylmuramoyl-L-alanine amidase activity"/>
    <property type="evidence" value="ECO:0007669"/>
    <property type="project" value="InterPro"/>
</dbReference>
<evidence type="ECO:0000256" key="1">
    <source>
        <dbReference type="ARBA" id="ARBA00022801"/>
    </source>
</evidence>
<dbReference type="PANTHER" id="PTHR30404:SF0">
    <property type="entry name" value="N-ACETYLMURAMOYL-L-ALANINE AMIDASE AMIC"/>
    <property type="match status" value="1"/>
</dbReference>
<feature type="domain" description="MurNAc-LAA" evidence="4">
    <location>
        <begin position="312"/>
        <end position="442"/>
    </location>
</feature>
<evidence type="ECO:0000259" key="4">
    <source>
        <dbReference type="SMART" id="SM00646"/>
    </source>
</evidence>
<dbReference type="Pfam" id="PF01832">
    <property type="entry name" value="Glucosaminidase"/>
    <property type="match status" value="1"/>
</dbReference>
<organism evidence="5 6">
    <name type="scientific">Mediterraneibacter gnavus</name>
    <name type="common">Ruminococcus gnavus</name>
    <dbReference type="NCBI Taxonomy" id="33038"/>
    <lineage>
        <taxon>Bacteria</taxon>
        <taxon>Bacillati</taxon>
        <taxon>Bacillota</taxon>
        <taxon>Clostridia</taxon>
        <taxon>Lachnospirales</taxon>
        <taxon>Lachnospiraceae</taxon>
        <taxon>Mediterraneibacter</taxon>
    </lineage>
</organism>
<dbReference type="CDD" id="cd02696">
    <property type="entry name" value="MurNAc-LAA"/>
    <property type="match status" value="1"/>
</dbReference>
<dbReference type="GO" id="GO:0004040">
    <property type="term" value="F:amidase activity"/>
    <property type="evidence" value="ECO:0007669"/>
    <property type="project" value="InterPro"/>
</dbReference>
<evidence type="ECO:0000256" key="2">
    <source>
        <dbReference type="SAM" id="Coils"/>
    </source>
</evidence>
<dbReference type="GO" id="GO:0009253">
    <property type="term" value="P:peptidoglycan catabolic process"/>
    <property type="evidence" value="ECO:0007669"/>
    <property type="project" value="InterPro"/>
</dbReference>
<dbReference type="SMART" id="SM00646">
    <property type="entry name" value="Ami_3"/>
    <property type="match status" value="1"/>
</dbReference>
<dbReference type="Pfam" id="PF08481">
    <property type="entry name" value="GBS_Bsp-like"/>
    <property type="match status" value="7"/>
</dbReference>
<reference evidence="5" key="1">
    <citation type="submission" date="2022-11" db="EMBL/GenBank/DDBJ databases">
        <title>Temperate bacteriophages infecting mucin-degrading bacterium Ruminococcus gnavus from the human gut.</title>
        <authorList>
            <person name="Buttimer C."/>
        </authorList>
    </citation>
    <scope>NUCLEOTIDE SEQUENCE</scope>
    <source>
        <strain evidence="5">CCUG 52279</strain>
    </source>
</reference>
<comment type="caution">
    <text evidence="5">The sequence shown here is derived from an EMBL/GenBank/DDBJ whole genome shotgun (WGS) entry which is preliminary data.</text>
</comment>
<dbReference type="InterPro" id="IPR013688">
    <property type="entry name" value="GBS_Bsp-like"/>
</dbReference>